<gene>
    <name evidence="1" type="ORF">ACFSCX_19120</name>
</gene>
<dbReference type="EMBL" id="JBHUEM010000046">
    <property type="protein sequence ID" value="MFD1738635.1"/>
    <property type="molecule type" value="Genomic_DNA"/>
</dbReference>
<evidence type="ECO:0000313" key="2">
    <source>
        <dbReference type="Proteomes" id="UP001597214"/>
    </source>
</evidence>
<keyword evidence="2" id="KW-1185">Reference proteome</keyword>
<proteinExistence type="predicted"/>
<organism evidence="1 2">
    <name type="scientific">Bacillus salitolerans</name>
    <dbReference type="NCBI Taxonomy" id="1437434"/>
    <lineage>
        <taxon>Bacteria</taxon>
        <taxon>Bacillati</taxon>
        <taxon>Bacillota</taxon>
        <taxon>Bacilli</taxon>
        <taxon>Bacillales</taxon>
        <taxon>Bacillaceae</taxon>
        <taxon>Bacillus</taxon>
    </lineage>
</organism>
<name>A0ABW4LU17_9BACI</name>
<accession>A0ABW4LU17</accession>
<dbReference type="Proteomes" id="UP001597214">
    <property type="component" value="Unassembled WGS sequence"/>
</dbReference>
<reference evidence="2" key="1">
    <citation type="journal article" date="2019" name="Int. J. Syst. Evol. Microbiol.">
        <title>The Global Catalogue of Microorganisms (GCM) 10K type strain sequencing project: providing services to taxonomists for standard genome sequencing and annotation.</title>
        <authorList>
            <consortium name="The Broad Institute Genomics Platform"/>
            <consortium name="The Broad Institute Genome Sequencing Center for Infectious Disease"/>
            <person name="Wu L."/>
            <person name="Ma J."/>
        </authorList>
    </citation>
    <scope>NUCLEOTIDE SEQUENCE [LARGE SCALE GENOMIC DNA]</scope>
    <source>
        <strain evidence="2">CCUG 49339</strain>
    </source>
</reference>
<comment type="caution">
    <text evidence="1">The sequence shown here is derived from an EMBL/GenBank/DDBJ whole genome shotgun (WGS) entry which is preliminary data.</text>
</comment>
<dbReference type="RefSeq" id="WP_377929849.1">
    <property type="nucleotide sequence ID" value="NZ_JBHUEM010000046.1"/>
</dbReference>
<protein>
    <recommendedName>
        <fullName evidence="3">Transposase</fullName>
    </recommendedName>
</protein>
<evidence type="ECO:0000313" key="1">
    <source>
        <dbReference type="EMBL" id="MFD1738635.1"/>
    </source>
</evidence>
<sequence length="42" mass="4966">MKRTRHPKEFNIQVANEAIEKGNAVLVGQRYELRPIMVDQWV</sequence>
<evidence type="ECO:0008006" key="3">
    <source>
        <dbReference type="Google" id="ProtNLM"/>
    </source>
</evidence>